<evidence type="ECO:0000313" key="21">
    <source>
        <dbReference type="Proteomes" id="UP000186323"/>
    </source>
</evidence>
<keyword evidence="14 20" id="KW-0378">Hydrolase</keyword>
<feature type="compositionally biased region" description="Basic residues" evidence="18">
    <location>
        <begin position="17"/>
        <end position="27"/>
    </location>
</feature>
<evidence type="ECO:0000259" key="19">
    <source>
        <dbReference type="PROSITE" id="PS50126"/>
    </source>
</evidence>
<feature type="compositionally biased region" description="Low complexity" evidence="18">
    <location>
        <begin position="60"/>
        <end position="72"/>
    </location>
</feature>
<feature type="compositionally biased region" description="Low complexity" evidence="18">
    <location>
        <begin position="214"/>
        <end position="224"/>
    </location>
</feature>
<dbReference type="EMBL" id="LT630450">
    <property type="protein sequence ID" value="SFV71973.1"/>
    <property type="molecule type" value="Genomic_DNA"/>
</dbReference>
<keyword evidence="13" id="KW-0255">Endonuclease</keyword>
<evidence type="ECO:0000256" key="18">
    <source>
        <dbReference type="SAM" id="MobiDB-lite"/>
    </source>
</evidence>
<keyword evidence="7" id="KW-0997">Cell inner membrane</keyword>
<dbReference type="InterPro" id="IPR048583">
    <property type="entry name" value="RNase_E_G_thioredoxin-like"/>
</dbReference>
<organism evidence="20 21">
    <name type="scientific">Desulfovibrio piger</name>
    <dbReference type="NCBI Taxonomy" id="901"/>
    <lineage>
        <taxon>Bacteria</taxon>
        <taxon>Pseudomonadati</taxon>
        <taxon>Thermodesulfobacteriota</taxon>
        <taxon>Desulfovibrionia</taxon>
        <taxon>Desulfovibrionales</taxon>
        <taxon>Desulfovibrionaceae</taxon>
        <taxon>Desulfovibrio</taxon>
    </lineage>
</organism>
<dbReference type="Gene3D" id="3.40.1260.20">
    <property type="entry name" value="Ribonuclease E, catalytic domain"/>
    <property type="match status" value="1"/>
</dbReference>
<dbReference type="PANTHER" id="PTHR30001">
    <property type="entry name" value="RIBONUCLEASE"/>
    <property type="match status" value="1"/>
</dbReference>
<feature type="region of interest" description="Disordered" evidence="18">
    <location>
        <begin position="1"/>
        <end position="341"/>
    </location>
</feature>
<dbReference type="GO" id="GO:0008033">
    <property type="term" value="P:tRNA processing"/>
    <property type="evidence" value="ECO:0007669"/>
    <property type="project" value="UniProtKB-KW"/>
</dbReference>
<evidence type="ECO:0000313" key="20">
    <source>
        <dbReference type="EMBL" id="SFV71973.1"/>
    </source>
</evidence>
<evidence type="ECO:0000256" key="10">
    <source>
        <dbReference type="ARBA" id="ARBA00022722"/>
    </source>
</evidence>
<sequence length="832" mass="90078">MSDAAESSDVAEATPTPKRRTTRRTSRAKAAPATEETATLTAATSTDAPAEQAVTDSGDAQPADDAVAAAPRKPARRTSRRKATAPAAESPAPEAAPEASAGEEASAAQAAPGTGTAREPDQAPAPEAAETPADTDGGQHAAPRRGTRRSPGAQRRQRAPRKKSPEAVSPQDETAPAGTGDQAAEAAAALPADGQPVPLPAEAAAMPVMPDGGTPAAPAAVAAPRTDDAEAAPAAEDTETAADSGAQEDGDDQPRRKSRRGRRGGRGRNRKNRDAQAENAEAAGSEADDTAGAAAPAGLPDGASDEELWQAATGDVESLESAPARLRRRGEDSEAPKKGSVRAAAVKAKVAAGKRRMFISVLPGEQVEVAIAEEGRLQEYYLDMFHQRKLKGNIYKGIIHNIDTNLQAAFVSYGAGKNGFLQIDEIHPEYWLAHHEPSKGKKFPPIQKVLKPGQEVLVQVVKEPTGNKGAFLTTWLSLAGRFLVLTPGQEQIGVSRKVDSDEERTRLREMMNGIDPGQGLGVIVRTVSAGTTKTTLKNDLQYLKRVWKDIRKKATEVSAPALIYQEPGLPQRAVRDYLTDDVCEIWVDNEEVADSIRETVSLLFPRKKELVRLHTDVRMPLWERFSLRRQLDQIYSREVTLPSGGRLVFDQTEALMAVDINSGKISGKVNFESMAHRTNMEAAEAIARQLKLRDIGGQVVIDFIEMRDKKHVLEVEKTLRTAMKNDRARHDVGRMSSFGLLELVRQRTGSSALSITMEPCPFCGGTGQRRNLEWQALQALREMRRALRTHGGDKYVFETTRELGLYLLNHKRDSLRDMEQDFGKCLEISIRP</sequence>
<feature type="compositionally biased region" description="Low complexity" evidence="18">
    <location>
        <begin position="28"/>
        <end position="50"/>
    </location>
</feature>
<keyword evidence="6" id="KW-0963">Cytoplasm</keyword>
<feature type="compositionally biased region" description="Low complexity" evidence="18">
    <location>
        <begin position="280"/>
        <end position="302"/>
    </location>
</feature>
<evidence type="ECO:0000256" key="16">
    <source>
        <dbReference type="ARBA" id="ARBA00022884"/>
    </source>
</evidence>
<evidence type="ECO:0000256" key="7">
    <source>
        <dbReference type="ARBA" id="ARBA00022519"/>
    </source>
</evidence>
<dbReference type="Gene3D" id="2.40.50.140">
    <property type="entry name" value="Nucleic acid-binding proteins"/>
    <property type="match status" value="1"/>
</dbReference>
<evidence type="ECO:0000256" key="1">
    <source>
        <dbReference type="ARBA" id="ARBA00001946"/>
    </source>
</evidence>
<dbReference type="Pfam" id="PF10150">
    <property type="entry name" value="RNase_E_G"/>
    <property type="match status" value="1"/>
</dbReference>
<dbReference type="GO" id="GO:0019843">
    <property type="term" value="F:rRNA binding"/>
    <property type="evidence" value="ECO:0007669"/>
    <property type="project" value="UniProtKB-KW"/>
</dbReference>
<feature type="compositionally biased region" description="Basic residues" evidence="18">
    <location>
        <begin position="256"/>
        <end position="271"/>
    </location>
</feature>
<feature type="compositionally biased region" description="Acidic residues" evidence="18">
    <location>
        <begin position="236"/>
        <end position="251"/>
    </location>
</feature>
<evidence type="ECO:0000256" key="15">
    <source>
        <dbReference type="ARBA" id="ARBA00022842"/>
    </source>
</evidence>
<dbReference type="GO" id="GO:0016787">
    <property type="term" value="F:hydrolase activity"/>
    <property type="evidence" value="ECO:0007669"/>
    <property type="project" value="UniProtKB-KW"/>
</dbReference>
<dbReference type="GO" id="GO:0005737">
    <property type="term" value="C:cytoplasm"/>
    <property type="evidence" value="ECO:0007669"/>
    <property type="project" value="UniProtKB-SubCell"/>
</dbReference>
<evidence type="ECO:0000256" key="17">
    <source>
        <dbReference type="ARBA" id="ARBA00023136"/>
    </source>
</evidence>
<keyword evidence="12" id="KW-0699">rRNA-binding</keyword>
<dbReference type="SMART" id="SM00316">
    <property type="entry name" value="S1"/>
    <property type="match status" value="1"/>
</dbReference>
<reference evidence="21" key="1">
    <citation type="submission" date="2016-10" db="EMBL/GenBank/DDBJ databases">
        <authorList>
            <person name="Wegmann U."/>
        </authorList>
    </citation>
    <scope>NUCLEOTIDE SEQUENCE [LARGE SCALE GENOMIC DNA]</scope>
</reference>
<dbReference type="SUPFAM" id="SSF50249">
    <property type="entry name" value="Nucleic acid-binding proteins"/>
    <property type="match status" value="1"/>
</dbReference>
<keyword evidence="5" id="KW-1003">Cell membrane</keyword>
<dbReference type="AlphaFoldDB" id="A0A1K1LB88"/>
<comment type="subcellular location">
    <subcellularLocation>
        <location evidence="2">Cytoplasm</location>
    </subcellularLocation>
</comment>
<evidence type="ECO:0000256" key="5">
    <source>
        <dbReference type="ARBA" id="ARBA00022475"/>
    </source>
</evidence>
<keyword evidence="8" id="KW-0698">rRNA processing</keyword>
<dbReference type="InterPro" id="IPR003029">
    <property type="entry name" value="S1_domain"/>
</dbReference>
<dbReference type="Proteomes" id="UP000186323">
    <property type="component" value="Chromosome I"/>
</dbReference>
<evidence type="ECO:0000256" key="3">
    <source>
        <dbReference type="ARBA" id="ARBA00005663"/>
    </source>
</evidence>
<evidence type="ECO:0000256" key="13">
    <source>
        <dbReference type="ARBA" id="ARBA00022759"/>
    </source>
</evidence>
<dbReference type="Pfam" id="PF00575">
    <property type="entry name" value="S1"/>
    <property type="match status" value="1"/>
</dbReference>
<keyword evidence="15" id="KW-0460">Magnesium</keyword>
<keyword evidence="10" id="KW-0540">Nuclease</keyword>
<protein>
    <recommendedName>
        <fullName evidence="4">Ribonuclease G</fullName>
    </recommendedName>
</protein>
<dbReference type="GO" id="GO:0004519">
    <property type="term" value="F:endonuclease activity"/>
    <property type="evidence" value="ECO:0007669"/>
    <property type="project" value="UniProtKB-KW"/>
</dbReference>
<dbReference type="GO" id="GO:0004540">
    <property type="term" value="F:RNA nuclease activity"/>
    <property type="evidence" value="ECO:0007669"/>
    <property type="project" value="InterPro"/>
</dbReference>
<keyword evidence="21" id="KW-1185">Reference proteome</keyword>
<name>A0A1K1LB88_9BACT</name>
<dbReference type="KEGG" id="dpg:DESPIGER_0070"/>
<evidence type="ECO:0000256" key="2">
    <source>
        <dbReference type="ARBA" id="ARBA00004496"/>
    </source>
</evidence>
<dbReference type="CDD" id="cd04453">
    <property type="entry name" value="S1_RNase_E"/>
    <property type="match status" value="1"/>
</dbReference>
<dbReference type="InterPro" id="IPR019307">
    <property type="entry name" value="RNA-bd_AU-1/RNase_E/G"/>
</dbReference>
<comment type="similarity">
    <text evidence="3">Belongs to the RNase E/G family. RNase G subfamily.</text>
</comment>
<evidence type="ECO:0000256" key="12">
    <source>
        <dbReference type="ARBA" id="ARBA00022730"/>
    </source>
</evidence>
<keyword evidence="17" id="KW-0472">Membrane</keyword>
<feature type="compositionally biased region" description="Low complexity" evidence="18">
    <location>
        <begin position="175"/>
        <end position="196"/>
    </location>
</feature>
<dbReference type="InterPro" id="IPR004659">
    <property type="entry name" value="RNase_E/G"/>
</dbReference>
<feature type="domain" description="S1 motif" evidence="19">
    <location>
        <begin position="392"/>
        <end position="475"/>
    </location>
</feature>
<proteinExistence type="inferred from homology"/>
<evidence type="ECO:0000256" key="11">
    <source>
        <dbReference type="ARBA" id="ARBA00022723"/>
    </source>
</evidence>
<feature type="compositionally biased region" description="Low complexity" evidence="18">
    <location>
        <begin position="84"/>
        <end position="136"/>
    </location>
</feature>
<dbReference type="PROSITE" id="PS50126">
    <property type="entry name" value="S1"/>
    <property type="match status" value="1"/>
</dbReference>
<keyword evidence="9" id="KW-0819">tRNA processing</keyword>
<accession>A0A1K1LB88</accession>
<feature type="compositionally biased region" description="Low complexity" evidence="18">
    <location>
        <begin position="1"/>
        <end position="16"/>
    </location>
</feature>
<keyword evidence="11" id="KW-0479">Metal-binding</keyword>
<evidence type="ECO:0000256" key="14">
    <source>
        <dbReference type="ARBA" id="ARBA00022801"/>
    </source>
</evidence>
<dbReference type="GO" id="GO:0046872">
    <property type="term" value="F:metal ion binding"/>
    <property type="evidence" value="ECO:0007669"/>
    <property type="project" value="UniProtKB-KW"/>
</dbReference>
<evidence type="ECO:0000256" key="4">
    <source>
        <dbReference type="ARBA" id="ARBA00017719"/>
    </source>
</evidence>
<feature type="compositionally biased region" description="Basic residues" evidence="18">
    <location>
        <begin position="73"/>
        <end position="83"/>
    </location>
</feature>
<keyword evidence="16" id="KW-0694">RNA-binding</keyword>
<evidence type="ECO:0000256" key="8">
    <source>
        <dbReference type="ARBA" id="ARBA00022552"/>
    </source>
</evidence>
<dbReference type="NCBIfam" id="TIGR00757">
    <property type="entry name" value="RNaseEG"/>
    <property type="match status" value="1"/>
</dbReference>
<dbReference type="InterPro" id="IPR012340">
    <property type="entry name" value="NA-bd_OB-fold"/>
</dbReference>
<dbReference type="GO" id="GO:0006364">
    <property type="term" value="P:rRNA processing"/>
    <property type="evidence" value="ECO:0007669"/>
    <property type="project" value="UniProtKB-KW"/>
</dbReference>
<dbReference type="PANTHER" id="PTHR30001:SF1">
    <property type="entry name" value="RIBONUCLEASE E_G-LIKE PROTEIN, CHLOROPLASTIC"/>
    <property type="match status" value="1"/>
</dbReference>
<evidence type="ECO:0000256" key="9">
    <source>
        <dbReference type="ARBA" id="ARBA00022694"/>
    </source>
</evidence>
<evidence type="ECO:0000256" key="6">
    <source>
        <dbReference type="ARBA" id="ARBA00022490"/>
    </source>
</evidence>
<comment type="cofactor">
    <cofactor evidence="1">
        <name>Mg(2+)</name>
        <dbReference type="ChEBI" id="CHEBI:18420"/>
    </cofactor>
</comment>
<dbReference type="Pfam" id="PF20833">
    <property type="entry name" value="RNase_E_G_Thio"/>
    <property type="match status" value="1"/>
</dbReference>
<gene>
    <name evidence="20" type="ORF">DESPIGER_0070</name>
</gene>